<feature type="region of interest" description="Disordered" evidence="1">
    <location>
        <begin position="393"/>
        <end position="418"/>
    </location>
</feature>
<accession>A0A1C2HYK9</accession>
<evidence type="ECO:0000256" key="1">
    <source>
        <dbReference type="SAM" id="MobiDB-lite"/>
    </source>
</evidence>
<feature type="signal peptide" evidence="2">
    <location>
        <begin position="1"/>
        <end position="27"/>
    </location>
</feature>
<reference evidence="3" key="1">
    <citation type="journal article" date="2016" name="Int. J. Mol. Sci.">
        <title>Comparative genomics of the extreme acidophile Acidithiobacillus thiooxidans reveals intraspecific divergence and niche adaptation.</title>
        <authorList>
            <person name="Zhang X."/>
            <person name="Feng X."/>
            <person name="Tao J."/>
            <person name="Ma L."/>
            <person name="Xiao Y."/>
            <person name="Liang Y."/>
            <person name="Liu X."/>
            <person name="Yin H."/>
        </authorList>
    </citation>
    <scope>NUCLEOTIDE SEQUENCE [LARGE SCALE GENOMIC DNA]</scope>
    <source>
        <strain evidence="3">DXS-W</strain>
    </source>
</reference>
<dbReference type="Gene3D" id="2.60.120.260">
    <property type="entry name" value="Galactose-binding domain-like"/>
    <property type="match status" value="1"/>
</dbReference>
<evidence type="ECO:0008006" key="5">
    <source>
        <dbReference type="Google" id="ProtNLM"/>
    </source>
</evidence>
<comment type="caution">
    <text evidence="3">The sequence shown here is derived from an EMBL/GenBank/DDBJ whole genome shotgun (WGS) entry which is preliminary data.</text>
</comment>
<dbReference type="AlphaFoldDB" id="A0A1C2HYK9"/>
<proteinExistence type="predicted"/>
<protein>
    <recommendedName>
        <fullName evidence="5">Glycosyl hydrolases family 2 sugar binding domain-containing protein</fullName>
    </recommendedName>
</protein>
<evidence type="ECO:0000313" key="3">
    <source>
        <dbReference type="EMBL" id="OCX68838.1"/>
    </source>
</evidence>
<dbReference type="EMBL" id="LWRY01000247">
    <property type="protein sequence ID" value="OCX68838.1"/>
    <property type="molecule type" value="Genomic_DNA"/>
</dbReference>
<dbReference type="Proteomes" id="UP000095008">
    <property type="component" value="Unassembled WGS sequence"/>
</dbReference>
<keyword evidence="2" id="KW-0732">Signal</keyword>
<evidence type="ECO:0000256" key="2">
    <source>
        <dbReference type="SAM" id="SignalP"/>
    </source>
</evidence>
<name>A0A1C2HYK9_ACITH</name>
<evidence type="ECO:0000313" key="4">
    <source>
        <dbReference type="Proteomes" id="UP000095008"/>
    </source>
</evidence>
<keyword evidence="4" id="KW-1185">Reference proteome</keyword>
<dbReference type="OrthoDB" id="5297276at2"/>
<feature type="chain" id="PRO_5008663319" description="Glycosyl hydrolases family 2 sugar binding domain-containing protein" evidence="2">
    <location>
        <begin position="28"/>
        <end position="427"/>
    </location>
</feature>
<organism evidence="3 4">
    <name type="scientific">Acidithiobacillus thiooxidans</name>
    <name type="common">Thiobacillus thiooxidans</name>
    <dbReference type="NCBI Taxonomy" id="930"/>
    <lineage>
        <taxon>Bacteria</taxon>
        <taxon>Pseudomonadati</taxon>
        <taxon>Pseudomonadota</taxon>
        <taxon>Acidithiobacillia</taxon>
        <taxon>Acidithiobacillales</taxon>
        <taxon>Acidithiobacillaceae</taxon>
        <taxon>Acidithiobacillus</taxon>
    </lineage>
</organism>
<gene>
    <name evidence="3" type="ORF">A6M23_17115</name>
</gene>
<dbReference type="RefSeq" id="WP_065974560.1">
    <property type="nucleotide sequence ID" value="NZ_LWRY01000247.1"/>
</dbReference>
<sequence length="427" mass="45351">MSTRRTALSIALLMASAGIILPAPALAASVYGITGDDLQMNTLGQQYIHSRHTGLMPYWGPCYRCTTQVESEPTCTPGTQNHVLAQWTNTGNSSCGGYESDSFEAYTQCTNSGIVQIVLQNNSYDPNASVGQKNYGATVPIAVPQGGNYGQSLNMSSVFGGGNSCSQNFDWYPTYGITGEDVNGTFNGTVTFGNYLSPSQYEQSPTFPVVFQNYKLVSVRTCQQYAPTSTECKTPPPASQTNQPTYAWACDTSENGWQPGSVCTNSAIQSSGAEWIFGSNTGISGTAQSGYSVMQARYDNPTSSTMPATLTFAADNFGWVWINGEQVGYTDTFTTLTTEAISLPPGEDTVDFMVMNDPNAPSSDPTEFENPAAGILSITNSAGQTILATNDTDWTEIDNPPTNPDPSPQSLLPAGYTPQNCAAGGCG</sequence>